<dbReference type="SMART" id="SM00283">
    <property type="entry name" value="MA"/>
    <property type="match status" value="1"/>
</dbReference>
<dbReference type="EMBL" id="LN483073">
    <property type="protein sequence ID" value="CDZ99672.1"/>
    <property type="molecule type" value="Genomic_DNA"/>
</dbReference>
<feature type="domain" description="Methyl-accepting transducer" evidence="4">
    <location>
        <begin position="57"/>
        <end position="279"/>
    </location>
</feature>
<dbReference type="PROSITE" id="PS50111">
    <property type="entry name" value="CHEMOTAXIS_TRANSDUC_2"/>
    <property type="match status" value="1"/>
</dbReference>
<evidence type="ECO:0000256" key="2">
    <source>
        <dbReference type="ARBA" id="ARBA00029447"/>
    </source>
</evidence>
<dbReference type="GO" id="GO:0007165">
    <property type="term" value="P:signal transduction"/>
    <property type="evidence" value="ECO:0007669"/>
    <property type="project" value="UniProtKB-KW"/>
</dbReference>
<dbReference type="GO" id="GO:0016020">
    <property type="term" value="C:membrane"/>
    <property type="evidence" value="ECO:0007669"/>
    <property type="project" value="InterPro"/>
</dbReference>
<dbReference type="InterPro" id="IPR025991">
    <property type="entry name" value="Chemoreceptor_zinc-bind_dom"/>
</dbReference>
<evidence type="ECO:0000259" key="4">
    <source>
        <dbReference type="PROSITE" id="PS50111"/>
    </source>
</evidence>
<dbReference type="GO" id="GO:0006935">
    <property type="term" value="P:chemotaxis"/>
    <property type="evidence" value="ECO:0007669"/>
    <property type="project" value="InterPro"/>
</dbReference>
<comment type="similarity">
    <text evidence="2">Belongs to the methyl-accepting chemotaxis (MCP) protein family.</text>
</comment>
<dbReference type="Gene3D" id="1.20.120.30">
    <property type="entry name" value="Aspartate receptor, ligand-binding domain"/>
    <property type="match status" value="1"/>
</dbReference>
<name>A0A078M3A5_9BACL</name>
<dbReference type="InterPro" id="IPR004090">
    <property type="entry name" value="Chemotax_Me-accpt_rcpt"/>
</dbReference>
<protein>
    <submittedName>
        <fullName evidence="5">Methyl-accepting chemotaxis protein 4</fullName>
    </submittedName>
</protein>
<reference evidence="5" key="1">
    <citation type="submission" date="2014-07" db="EMBL/GenBank/DDBJ databases">
        <authorList>
            <person name="Urmite Genomes Urmite Genomes"/>
        </authorList>
    </citation>
    <scope>NUCLEOTIDE SEQUENCE</scope>
    <source>
        <strain evidence="5">13S34_air</strain>
    </source>
</reference>
<accession>A0A078M3A5</accession>
<gene>
    <name evidence="5" type="primary">mcp4_1</name>
    <name evidence="5" type="ORF">BN1050_00236</name>
</gene>
<dbReference type="InterPro" id="IPR004089">
    <property type="entry name" value="MCPsignal_dom"/>
</dbReference>
<dbReference type="PANTHER" id="PTHR32089:SF112">
    <property type="entry name" value="LYSOZYME-LIKE PROTEIN-RELATED"/>
    <property type="match status" value="1"/>
</dbReference>
<dbReference type="AlphaFoldDB" id="A0A078M3A5"/>
<dbReference type="PANTHER" id="PTHR32089">
    <property type="entry name" value="METHYL-ACCEPTING CHEMOTAXIS PROTEIN MCPB"/>
    <property type="match status" value="1"/>
</dbReference>
<keyword evidence="1 3" id="KW-0807">Transducer</keyword>
<dbReference type="SUPFAM" id="SSF58104">
    <property type="entry name" value="Methyl-accepting chemotaxis protein (MCP) signaling domain"/>
    <property type="match status" value="1"/>
</dbReference>
<dbReference type="Pfam" id="PF13682">
    <property type="entry name" value="CZB"/>
    <property type="match status" value="1"/>
</dbReference>
<dbReference type="PATRIC" id="fig|1461583.4.peg.209"/>
<dbReference type="HOGENOM" id="CLU_642307_0_0_9"/>
<dbReference type="Pfam" id="PF00015">
    <property type="entry name" value="MCPsignal"/>
    <property type="match status" value="1"/>
</dbReference>
<dbReference type="GO" id="GO:0004888">
    <property type="term" value="F:transmembrane signaling receptor activity"/>
    <property type="evidence" value="ECO:0007669"/>
    <property type="project" value="InterPro"/>
</dbReference>
<dbReference type="Gene3D" id="1.10.287.950">
    <property type="entry name" value="Methyl-accepting chemotaxis protein"/>
    <property type="match status" value="1"/>
</dbReference>
<organism evidence="5">
    <name type="scientific">Metalysinibacillus saudimassiliensis</name>
    <dbReference type="NCBI Taxonomy" id="1461583"/>
    <lineage>
        <taxon>Bacteria</taxon>
        <taxon>Bacillati</taxon>
        <taxon>Bacillota</taxon>
        <taxon>Bacilli</taxon>
        <taxon>Bacillales</taxon>
        <taxon>Caryophanaceae</taxon>
        <taxon>Metalysinibacillus</taxon>
    </lineage>
</organism>
<evidence type="ECO:0000256" key="1">
    <source>
        <dbReference type="ARBA" id="ARBA00023224"/>
    </source>
</evidence>
<proteinExistence type="inferred from homology"/>
<evidence type="ECO:0000256" key="3">
    <source>
        <dbReference type="PROSITE-ProRule" id="PRU00284"/>
    </source>
</evidence>
<sequence length="418" mass="46466">MIFLKKQHTEVPNISEAAHQAVVEELAKLKQYVQQKEDAVAIKNALLNFVLAHIELINFQTMLNIERVADGVHTISSNCRQLAASSEEMLSTEQAINANMQEVQAISQDLTMRMQQVVASSAQISERLVDGTQAMTYLHKELLKMNDITTSVSSIADQTKLLALNASIEAARAGEHGKGFSVVASEVGKLANHSKDSLSEVVTIRTIIEERSDQVTENMQHVESFTLTLVEEVKRDVATLTATSEQLSEASVGMDEITQASEQSAIAIEELAEVTQDLSETSRFSKMIQAQFEEVMRTVQPTLETPLQQTLISQLSARLSDHATFLRATIKEAGCGGTVTAHTQCKFGRWYYDNKQQFGHIRAFQEIEQPHKQVHEAAQILLQESSITNVREFVYHSLAVLQGFIALIDVLRREQQAS</sequence>
<evidence type="ECO:0000313" key="5">
    <source>
        <dbReference type="EMBL" id="CDZ99672.1"/>
    </source>
</evidence>
<dbReference type="PRINTS" id="PR00260">
    <property type="entry name" value="CHEMTRNSDUCR"/>
</dbReference>